<dbReference type="EMBL" id="UGVC01000001">
    <property type="protein sequence ID" value="SUD92166.1"/>
    <property type="molecule type" value="Genomic_DNA"/>
</dbReference>
<reference evidence="1 3" key="1">
    <citation type="submission" date="2018-06" db="EMBL/GenBank/DDBJ databases">
        <authorList>
            <consortium name="Pathogen Informatics"/>
            <person name="Doyle S."/>
        </authorList>
    </citation>
    <scope>NUCLEOTIDE SEQUENCE [LARGE SCALE GENOMIC DNA]</scope>
    <source>
        <strain evidence="1 3">NCTC10526</strain>
    </source>
</reference>
<organism evidence="1 3">
    <name type="scientific">Psychrobacter phenylpyruvicus</name>
    <dbReference type="NCBI Taxonomy" id="29432"/>
    <lineage>
        <taxon>Bacteria</taxon>
        <taxon>Pseudomonadati</taxon>
        <taxon>Pseudomonadota</taxon>
        <taxon>Gammaproteobacteria</taxon>
        <taxon>Moraxellales</taxon>
        <taxon>Moraxellaceae</taxon>
        <taxon>Psychrobacter</taxon>
    </lineage>
</organism>
<sequence>MNKEPEIQVEELLLWSDINIHKILEEVCREYGVSEYALAELVNWQRERQQVTKSRNRNATFDEVFENHWNS</sequence>
<evidence type="ECO:0000313" key="2">
    <source>
        <dbReference type="EMBL" id="SUD92166.1"/>
    </source>
</evidence>
<name>A0A379LGN4_9GAMM</name>
<evidence type="ECO:0000313" key="1">
    <source>
        <dbReference type="EMBL" id="SUD89723.1"/>
    </source>
</evidence>
<evidence type="ECO:0000313" key="3">
    <source>
        <dbReference type="Proteomes" id="UP000254123"/>
    </source>
</evidence>
<dbReference type="Pfam" id="PF20306">
    <property type="entry name" value="Sp-DndD"/>
    <property type="match status" value="1"/>
</dbReference>
<dbReference type="AlphaFoldDB" id="A0A379LGN4"/>
<gene>
    <name evidence="1" type="ORF">NCTC10526_00019</name>
    <name evidence="2" type="ORF">NCTC10526_02547</name>
</gene>
<dbReference type="RefSeq" id="WP_028857843.1">
    <property type="nucleotide sequence ID" value="NZ_CAJHAQ010000001.1"/>
</dbReference>
<dbReference type="Proteomes" id="UP000254123">
    <property type="component" value="Unassembled WGS sequence"/>
</dbReference>
<proteinExistence type="predicted"/>
<accession>A0A379LGN4</accession>
<protein>
    <submittedName>
        <fullName evidence="1">Uncharacterized protein</fullName>
    </submittedName>
</protein>
<dbReference type="EMBL" id="UGVC01000001">
    <property type="protein sequence ID" value="SUD89723.1"/>
    <property type="molecule type" value="Genomic_DNA"/>
</dbReference>
<keyword evidence="3" id="KW-1185">Reference proteome</keyword>
<dbReference type="InterPro" id="IPR046882">
    <property type="entry name" value="Sp-DndD"/>
</dbReference>